<proteinExistence type="predicted"/>
<protein>
    <recommendedName>
        <fullName evidence="3">DUF177 domain-containing protein</fullName>
    </recommendedName>
</protein>
<organism evidence="1 2">
    <name type="scientific">Campylobacter anatolicus</name>
    <dbReference type="NCBI Taxonomy" id="2829105"/>
    <lineage>
        <taxon>Bacteria</taxon>
        <taxon>Pseudomonadati</taxon>
        <taxon>Campylobacterota</taxon>
        <taxon>Epsilonproteobacteria</taxon>
        <taxon>Campylobacterales</taxon>
        <taxon>Campylobacteraceae</taxon>
        <taxon>Campylobacter</taxon>
    </lineage>
</organism>
<sequence length="118" mass="13413">MKISFLKVTPQNFDFTISDSELKFSGILKKIDIKSVKCIGKIEGNTPHNCDRCGVDINLVLNEPVELILSDGIYKDIDNKLCDVVEFFDGSIDLDEVFKSEVEAFKSDYFYCKNCKNL</sequence>
<name>A0ABS5HH31_9BACT</name>
<gene>
    <name evidence="1" type="ORF">KDD93_03235</name>
</gene>
<dbReference type="EMBL" id="JAGSSW010000002">
    <property type="protein sequence ID" value="MBR8463585.1"/>
    <property type="molecule type" value="Genomic_DNA"/>
</dbReference>
<keyword evidence="2" id="KW-1185">Reference proteome</keyword>
<evidence type="ECO:0000313" key="1">
    <source>
        <dbReference type="EMBL" id="MBR8463585.1"/>
    </source>
</evidence>
<reference evidence="1 2" key="1">
    <citation type="submission" date="2021-04" db="EMBL/GenBank/DDBJ databases">
        <title>Molecular and phenotypic characterization and identification of bacterial isolates recovered from the Anatolian ground squirrels (Spermophilus xanthoprymnus) and which have the potential to form a new species in the Campylobacter genus.</title>
        <authorList>
            <person name="Aydin F."/>
            <person name="Abay S."/>
            <person name="Kayman T."/>
            <person name="Karakaya E."/>
            <person name="Mustak H.K."/>
            <person name="Mustak I.B."/>
            <person name="Bilgin N."/>
            <person name="Duzler A."/>
            <person name="Sahin O."/>
            <person name="Guran O."/>
            <person name="Saticioglu I.B."/>
        </authorList>
    </citation>
    <scope>NUCLEOTIDE SEQUENCE [LARGE SCALE GENOMIC DNA]</scope>
    <source>
        <strain evidence="2">faydin-G24</strain>
    </source>
</reference>
<dbReference type="Proteomes" id="UP000682951">
    <property type="component" value="Unassembled WGS sequence"/>
</dbReference>
<comment type="caution">
    <text evidence="1">The sequence shown here is derived from an EMBL/GenBank/DDBJ whole genome shotgun (WGS) entry which is preliminary data.</text>
</comment>
<accession>A0ABS5HH31</accession>
<dbReference type="RefSeq" id="WP_212140144.1">
    <property type="nucleotide sequence ID" value="NZ_JAGSSW010000002.1"/>
</dbReference>
<evidence type="ECO:0008006" key="3">
    <source>
        <dbReference type="Google" id="ProtNLM"/>
    </source>
</evidence>
<evidence type="ECO:0000313" key="2">
    <source>
        <dbReference type="Proteomes" id="UP000682951"/>
    </source>
</evidence>